<keyword evidence="6" id="KW-1015">Disulfide bond</keyword>
<sequence length="81" mass="9108">MPKIVIYTKSFCPYCTKAKVLFNKKKVPFKEIDITDNDQARNEMIRNSGGSMTVPQIFIDGKHIGGCDDLYAAYESGTIKL</sequence>
<dbReference type="PROSITE" id="PS00195">
    <property type="entry name" value="GLUTAREDOXIN_1"/>
    <property type="match status" value="1"/>
</dbReference>
<dbReference type="RefSeq" id="WP_045809176.1">
    <property type="nucleotide sequence ID" value="NZ_LANX01000001.1"/>
</dbReference>
<comment type="subunit">
    <text evidence="3">Monomer.</text>
</comment>
<comment type="function">
    <text evidence="1 8">Has a glutathione-disulfide oxidoreductase activity in the presence of NADPH and glutathione reductase. Reduces low molecular weight disulfides and proteins.</text>
</comment>
<dbReference type="OrthoDB" id="9814618at2"/>
<comment type="caution">
    <text evidence="10">The sequence shown here is derived from an EMBL/GenBank/DDBJ whole genome shotgun (WGS) entry which is preliminary data.</text>
</comment>
<dbReference type="PANTHER" id="PTHR45694:SF18">
    <property type="entry name" value="GLUTAREDOXIN-1-RELATED"/>
    <property type="match status" value="1"/>
</dbReference>
<evidence type="ECO:0000256" key="2">
    <source>
        <dbReference type="ARBA" id="ARBA00007787"/>
    </source>
</evidence>
<dbReference type="InterPro" id="IPR011767">
    <property type="entry name" value="GLR_AS"/>
</dbReference>
<evidence type="ECO:0000256" key="1">
    <source>
        <dbReference type="ARBA" id="ARBA00002549"/>
    </source>
</evidence>
<dbReference type="GO" id="GO:0045454">
    <property type="term" value="P:cell redox homeostasis"/>
    <property type="evidence" value="ECO:0007669"/>
    <property type="project" value="InterPro"/>
</dbReference>
<proteinExistence type="inferred from homology"/>
<keyword evidence="7 8" id="KW-0676">Redox-active center</keyword>
<keyword evidence="4 8" id="KW-0813">Transport</keyword>
<name>A0A0F3NN28_9RICK</name>
<evidence type="ECO:0000259" key="9">
    <source>
        <dbReference type="Pfam" id="PF00462"/>
    </source>
</evidence>
<dbReference type="Gene3D" id="3.40.30.10">
    <property type="entry name" value="Glutaredoxin"/>
    <property type="match status" value="1"/>
</dbReference>
<dbReference type="STRING" id="1359163.NLO413_0866"/>
<dbReference type="SUPFAM" id="SSF52833">
    <property type="entry name" value="Thioredoxin-like"/>
    <property type="match status" value="1"/>
</dbReference>
<dbReference type="EMBL" id="LANX01000001">
    <property type="protein sequence ID" value="KJV69473.1"/>
    <property type="molecule type" value="Genomic_DNA"/>
</dbReference>
<keyword evidence="11" id="KW-1185">Reference proteome</keyword>
<evidence type="ECO:0000256" key="8">
    <source>
        <dbReference type="RuleBase" id="RU364065"/>
    </source>
</evidence>
<evidence type="ECO:0000313" key="10">
    <source>
        <dbReference type="EMBL" id="KJV69473.1"/>
    </source>
</evidence>
<evidence type="ECO:0000256" key="7">
    <source>
        <dbReference type="ARBA" id="ARBA00023284"/>
    </source>
</evidence>
<dbReference type="GO" id="GO:0005737">
    <property type="term" value="C:cytoplasm"/>
    <property type="evidence" value="ECO:0007669"/>
    <property type="project" value="TreeGrafter"/>
</dbReference>
<organism evidence="10 11">
    <name type="scientific">Candidatus Neoehrlichia procyonis str. RAC413</name>
    <dbReference type="NCBI Taxonomy" id="1359163"/>
    <lineage>
        <taxon>Bacteria</taxon>
        <taxon>Pseudomonadati</taxon>
        <taxon>Pseudomonadota</taxon>
        <taxon>Alphaproteobacteria</taxon>
        <taxon>Rickettsiales</taxon>
        <taxon>Anaplasmataceae</taxon>
        <taxon>Candidatus Neoehrlichia</taxon>
    </lineage>
</organism>
<dbReference type="PRINTS" id="PR00160">
    <property type="entry name" value="GLUTAREDOXIN"/>
</dbReference>
<dbReference type="InterPro" id="IPR036249">
    <property type="entry name" value="Thioredoxin-like_sf"/>
</dbReference>
<evidence type="ECO:0000313" key="11">
    <source>
        <dbReference type="Proteomes" id="UP000033562"/>
    </source>
</evidence>
<dbReference type="InterPro" id="IPR002109">
    <property type="entry name" value="Glutaredoxin"/>
</dbReference>
<dbReference type="GO" id="GO:0015038">
    <property type="term" value="F:glutathione disulfide oxidoreductase activity"/>
    <property type="evidence" value="ECO:0007669"/>
    <property type="project" value="UniProtKB-UniRule"/>
</dbReference>
<keyword evidence="5 8" id="KW-0249">Electron transport</keyword>
<reference evidence="10 11" key="1">
    <citation type="submission" date="2015-02" db="EMBL/GenBank/DDBJ databases">
        <title>Genome Sequencing of Rickettsiales.</title>
        <authorList>
            <person name="Daugherty S.C."/>
            <person name="Su Q."/>
            <person name="Abolude K."/>
            <person name="Beier-Sexton M."/>
            <person name="Carlyon J.A."/>
            <person name="Carter R."/>
            <person name="Day N.P."/>
            <person name="Dumler S.J."/>
            <person name="Dyachenko V."/>
            <person name="Godinez A."/>
            <person name="Kurtti T.J."/>
            <person name="Lichay M."/>
            <person name="Mullins K.E."/>
            <person name="Ott S."/>
            <person name="Pappas-Brown V."/>
            <person name="Paris D.H."/>
            <person name="Patel P."/>
            <person name="Richards A.L."/>
            <person name="Sadzewicz L."/>
            <person name="Sears K."/>
            <person name="Seidman D."/>
            <person name="Sengamalay N."/>
            <person name="Stenos J."/>
            <person name="Tallon L.J."/>
            <person name="Vincent G."/>
            <person name="Fraser C.M."/>
            <person name="Munderloh U."/>
            <person name="Dunning-Hotopp J.C."/>
        </authorList>
    </citation>
    <scope>NUCLEOTIDE SEQUENCE [LARGE SCALE GENOMIC DNA]</scope>
    <source>
        <strain evidence="10 11">RAC413</strain>
    </source>
</reference>
<dbReference type="PROSITE" id="PS51354">
    <property type="entry name" value="GLUTAREDOXIN_2"/>
    <property type="match status" value="1"/>
</dbReference>
<dbReference type="InterPro" id="IPR011900">
    <property type="entry name" value="GRX_bact"/>
</dbReference>
<evidence type="ECO:0000256" key="3">
    <source>
        <dbReference type="ARBA" id="ARBA00011245"/>
    </source>
</evidence>
<evidence type="ECO:0000256" key="6">
    <source>
        <dbReference type="ARBA" id="ARBA00023157"/>
    </source>
</evidence>
<keyword evidence="8" id="KW-0963">Cytoplasm</keyword>
<dbReference type="AlphaFoldDB" id="A0A0F3NN28"/>
<comment type="similarity">
    <text evidence="2 8">Belongs to the glutaredoxin family.</text>
</comment>
<gene>
    <name evidence="10" type="primary">grxC</name>
    <name evidence="10" type="ORF">NLO413_0866</name>
</gene>
<feature type="domain" description="Glutaredoxin" evidence="9">
    <location>
        <begin position="4"/>
        <end position="64"/>
    </location>
</feature>
<dbReference type="Proteomes" id="UP000033562">
    <property type="component" value="Unassembled WGS sequence"/>
</dbReference>
<dbReference type="Pfam" id="PF00462">
    <property type="entry name" value="Glutaredoxin"/>
    <property type="match status" value="1"/>
</dbReference>
<evidence type="ECO:0000256" key="4">
    <source>
        <dbReference type="ARBA" id="ARBA00022448"/>
    </source>
</evidence>
<evidence type="ECO:0000256" key="5">
    <source>
        <dbReference type="ARBA" id="ARBA00022982"/>
    </source>
</evidence>
<dbReference type="NCBIfam" id="TIGR02181">
    <property type="entry name" value="GRX_bact"/>
    <property type="match status" value="1"/>
</dbReference>
<accession>A0A0F3NN28</accession>
<dbReference type="InterPro" id="IPR014025">
    <property type="entry name" value="Glutaredoxin_subgr"/>
</dbReference>
<dbReference type="CDD" id="cd03418">
    <property type="entry name" value="GRX_GRXb_1_3_like"/>
    <property type="match status" value="1"/>
</dbReference>
<dbReference type="GO" id="GO:0034599">
    <property type="term" value="P:cellular response to oxidative stress"/>
    <property type="evidence" value="ECO:0007669"/>
    <property type="project" value="TreeGrafter"/>
</dbReference>
<dbReference type="PANTHER" id="PTHR45694">
    <property type="entry name" value="GLUTAREDOXIN 2"/>
    <property type="match status" value="1"/>
</dbReference>
<protein>
    <recommendedName>
        <fullName evidence="8">Glutaredoxin</fullName>
    </recommendedName>
</protein>